<keyword evidence="2" id="KW-1185">Reference proteome</keyword>
<accession>A0ABX8N0Y4</accession>
<evidence type="ECO:0000313" key="2">
    <source>
        <dbReference type="Proteomes" id="UP001046350"/>
    </source>
</evidence>
<dbReference type="RefSeq" id="WP_217839569.1">
    <property type="nucleotide sequence ID" value="NZ_CP077076.1"/>
</dbReference>
<sequence>MTENPEWTPTIADAYANSYGEVAQNFLSLVVEPSLTALKQKDAEIAAQEDQILTAFRRRDHQHLIAKTSMALCLGIQSLWEQQLRDYLCKCWTQVKHPTADADDIRDAIWDSNKKDHSLKQLFCEIRGLSLENFQSYNRLDKLQLLGNACRHGEGASAKKLRRKYPELWSRTLSECEQLGAVEEGLMPVDGMLITTALLRDLVKAVVLFWLDIRIACSERTPPEDDSMNDNVARLEALRPALL</sequence>
<organism evidence="1 2">
    <name type="scientific">Pseudomonas fakonensis</name>
    <dbReference type="NCBI Taxonomy" id="2842355"/>
    <lineage>
        <taxon>Bacteria</taxon>
        <taxon>Pseudomonadati</taxon>
        <taxon>Pseudomonadota</taxon>
        <taxon>Gammaproteobacteria</taxon>
        <taxon>Pseudomonadales</taxon>
        <taxon>Pseudomonadaceae</taxon>
        <taxon>Pseudomonas</taxon>
    </lineage>
</organism>
<protein>
    <submittedName>
        <fullName evidence="1">Uncharacterized protein</fullName>
    </submittedName>
</protein>
<name>A0ABX8N0Y4_9PSED</name>
<proteinExistence type="predicted"/>
<dbReference type="Proteomes" id="UP001046350">
    <property type="component" value="Chromosome"/>
</dbReference>
<evidence type="ECO:0000313" key="1">
    <source>
        <dbReference type="EMBL" id="QXH49971.1"/>
    </source>
</evidence>
<gene>
    <name evidence="1" type="ORF">KSS94_18730</name>
</gene>
<dbReference type="EMBL" id="CP077076">
    <property type="protein sequence ID" value="QXH49971.1"/>
    <property type="molecule type" value="Genomic_DNA"/>
</dbReference>
<reference evidence="1" key="1">
    <citation type="journal article" date="2021" name="Microorganisms">
        <title>The Ever-Expanding Pseudomonas Genus: Description of 43 New Species and Partition of the Pseudomonas putida Group.</title>
        <authorList>
            <person name="Girard L."/>
            <person name="Lood C."/>
            <person name="Hofte M."/>
            <person name="Vandamme P."/>
            <person name="Rokni-Zadeh H."/>
            <person name="van Noort V."/>
            <person name="Lavigne R."/>
            <person name="De Mot R."/>
        </authorList>
    </citation>
    <scope>NUCLEOTIDE SEQUENCE</scope>
    <source>
        <strain evidence="1">COW40</strain>
    </source>
</reference>